<dbReference type="OrthoDB" id="9812747at2"/>
<dbReference type="PROSITE" id="PS50005">
    <property type="entry name" value="TPR"/>
    <property type="match status" value="2"/>
</dbReference>
<evidence type="ECO:0000313" key="3">
    <source>
        <dbReference type="Proteomes" id="UP000316008"/>
    </source>
</evidence>
<dbReference type="Gene3D" id="3.90.930.1">
    <property type="match status" value="3"/>
</dbReference>
<evidence type="ECO:0000256" key="1">
    <source>
        <dbReference type="PROSITE-ProRule" id="PRU00339"/>
    </source>
</evidence>
<dbReference type="PANTHER" id="PTHR33706">
    <property type="entry name" value="MORN VARIANT REPEAT PROTEIN"/>
    <property type="match status" value="1"/>
</dbReference>
<proteinExistence type="predicted"/>
<dbReference type="RefSeq" id="WP_144334283.1">
    <property type="nucleotide sequence ID" value="NZ_VLPL01000009.1"/>
</dbReference>
<dbReference type="InterPro" id="IPR011652">
    <property type="entry name" value="MORN_2"/>
</dbReference>
<organism evidence="2 3">
    <name type="scientific">Fluviicola chungangensis</name>
    <dbReference type="NCBI Taxonomy" id="2597671"/>
    <lineage>
        <taxon>Bacteria</taxon>
        <taxon>Pseudomonadati</taxon>
        <taxon>Bacteroidota</taxon>
        <taxon>Flavobacteriia</taxon>
        <taxon>Flavobacteriales</taxon>
        <taxon>Crocinitomicaceae</taxon>
        <taxon>Fluviicola</taxon>
    </lineage>
</organism>
<dbReference type="Proteomes" id="UP000316008">
    <property type="component" value="Unassembled WGS sequence"/>
</dbReference>
<dbReference type="SUPFAM" id="SSF48452">
    <property type="entry name" value="TPR-like"/>
    <property type="match status" value="1"/>
</dbReference>
<accession>A0A556MJZ2</accession>
<dbReference type="AlphaFoldDB" id="A0A556MJZ2"/>
<dbReference type="InterPro" id="IPR011990">
    <property type="entry name" value="TPR-like_helical_dom_sf"/>
</dbReference>
<keyword evidence="3" id="KW-1185">Reference proteome</keyword>
<sequence>MRKLLILTLLTPLTFFAQKNVSRVVARDVIDRGIKLHDEEKYAQAIEEYQKVNINDTAYALAQYETALSHMELENYHQATQILNDLLKYQIRFNFKHTIYLTLGSCYDMNKKPEEAIRTYTEGLKLYPYQHNLLYNRGITYANQKKYKEAISDYKQAIQSNVYHGNSHLALGLLAAHEGLYDQAMLSLLTFLWLAPDDSRAPEITAIVERLSNGSFEKEPKNIKELFGPDNYEDYNLLFENKIALQDNYKVKLSIPTSYGRQLHLFLKNNSYDKSNMDFWNQHYLPFFEKIWKGKMLDQFCMVPLTSVKNEGVQSKVKSKISAIKTFYEWSKTAYKEATSDQFMEFEGKMQWVNVDYQPSHLEGIGIMNDKKQVVGNYFIYHKNGLLKMRAQFGEDQKQIGTWEIYNDYDGKITRRVGFTSNPDEKIQYSYYPSGELYLKYRTINDLEQDTVTYFYRNGTIKECYLIKDGKKNGIYRTYYANGQLSLEMQYKMGLGEGNYVSYYSNGTKQAEFKLVNDNIDGISKGYHTNGQLASQYNYVNGKYDGEYVNYFYDGTIEKKGTYKNDNEVGKFEEYFFNGAMAASMLLDESGKQNGINTLYDLDGKKYEELEFSKGELKSITHFDKAGNSKIISEKKGKKLDYIRTYPDGKKSIEGQIIDDERVGEWKYYDKYGNLTTLEKYKDGKLTDTLKEFFSNGQLESFSLVNEGRRDGLFQVFNIFGDLVSEGYYSDGEYDSQWIGYYSDGSFKYKNFFVQGRKQGYQLSYDVNGKLEELDEFDDGLLIAHTQFDTTENIISQMGEYNGEIQLKDPTNSYVTYIGNYKNGTADGIFKWFTINQVLTCEGTYKNGDRDGVWRWYNENGKLTREAKYVNANLDGVDKNYHDNGVIQSEFTYVNGVRQGKFTHYSESGKVIISGENLDDQRHGEVKYFDLNGSLMMVRYYNYGIFTSYSYLNPEGKLVKPVELAGNEMKVACYYKTGKKSMEHLRKNGLIEGHYITYHENGKTWEDESFLHGEQHGKSIEYNELGKKIKEADYLKGELHGKYLKYNQAGTLVYEANYRFGELNGDTKEYNADGKLIRIITYYGNVAVKVQTF</sequence>
<dbReference type="PANTHER" id="PTHR33706:SF1">
    <property type="entry name" value="TPR REPEAT PROTEIN"/>
    <property type="match status" value="1"/>
</dbReference>
<dbReference type="Pfam" id="PF00515">
    <property type="entry name" value="TPR_1"/>
    <property type="match status" value="1"/>
</dbReference>
<name>A0A556MJZ2_9FLAO</name>
<dbReference type="InterPro" id="IPR019734">
    <property type="entry name" value="TPR_rpt"/>
</dbReference>
<feature type="repeat" description="TPR" evidence="1">
    <location>
        <begin position="131"/>
        <end position="164"/>
    </location>
</feature>
<feature type="repeat" description="TPR" evidence="1">
    <location>
        <begin position="97"/>
        <end position="130"/>
    </location>
</feature>
<dbReference type="SUPFAM" id="SSF82185">
    <property type="entry name" value="Histone H3 K4-specific methyltransferase SET7/9 N-terminal domain"/>
    <property type="match status" value="6"/>
</dbReference>
<keyword evidence="1" id="KW-0802">TPR repeat</keyword>
<dbReference type="Gene3D" id="2.20.110.10">
    <property type="entry name" value="Histone H3 K4-specific methyltransferase SET7/9 N-terminal domain"/>
    <property type="match status" value="4"/>
</dbReference>
<dbReference type="SMART" id="SM00028">
    <property type="entry name" value="TPR"/>
    <property type="match status" value="4"/>
</dbReference>
<dbReference type="Pfam" id="PF07661">
    <property type="entry name" value="MORN_2"/>
    <property type="match status" value="7"/>
</dbReference>
<comment type="caution">
    <text evidence="2">The sequence shown here is derived from an EMBL/GenBank/DDBJ whole genome shotgun (WGS) entry which is preliminary data.</text>
</comment>
<evidence type="ECO:0000313" key="2">
    <source>
        <dbReference type="EMBL" id="TSJ40155.1"/>
    </source>
</evidence>
<dbReference type="Gene3D" id="1.25.40.10">
    <property type="entry name" value="Tetratricopeptide repeat domain"/>
    <property type="match status" value="1"/>
</dbReference>
<gene>
    <name evidence="2" type="ORF">FO442_16285</name>
</gene>
<protein>
    <submittedName>
        <fullName evidence="2">Tetratricopeptide repeat protein</fullName>
    </submittedName>
</protein>
<dbReference type="EMBL" id="VLPL01000009">
    <property type="protein sequence ID" value="TSJ40155.1"/>
    <property type="molecule type" value="Genomic_DNA"/>
</dbReference>
<reference evidence="2 3" key="1">
    <citation type="submission" date="2019-07" db="EMBL/GenBank/DDBJ databases">
        <authorList>
            <person name="Huq M.A."/>
        </authorList>
    </citation>
    <scope>NUCLEOTIDE SEQUENCE [LARGE SCALE GENOMIC DNA]</scope>
    <source>
        <strain evidence="2 3">MAH-3</strain>
    </source>
</reference>